<protein>
    <submittedName>
        <fullName evidence="5">Type I restriction enzyme S subunit</fullName>
    </submittedName>
</protein>
<dbReference type="SUPFAM" id="SSF116734">
    <property type="entry name" value="DNA methylase specificity domain"/>
    <property type="match status" value="2"/>
</dbReference>
<dbReference type="Pfam" id="PF01420">
    <property type="entry name" value="Methylase_S"/>
    <property type="match status" value="2"/>
</dbReference>
<dbReference type="OrthoDB" id="9811611at2"/>
<keyword evidence="2" id="KW-0680">Restriction system</keyword>
<sequence length="423" mass="47873">MVKEGYRNTSIGVIPDDWKVERLSDVGKVTGGNTPRRSTDEYWGGDIPWLTPSQLTGKLINEISETDEYITEKGFENSSVKLLPPGTVIMSSRATIGETVINKVPMTTNQGFANIICDENKVYNYYLLYLLRYITPRLEALAGGSTFLEISRTNVRSVNIPVPSLLEQKKIASILSSVDKSIEKTSEIIEETKELKKGLMQELLTKGIGHSEFKDSQFGEIPKSWEIKVMSYAAKINPRYKIPEKEKYLFLEMDSVNEHSPEVDGYESREKSRCTNVKFKEGDVLFARITPSTENGKTALIENLEEEVAFGSTELIVLSPKKDLITSDYIYYLLKWSKVRNLAISMMEGSTGRQRVPREVFDGAIKIPLPQLEEQKKIASILTSVDAKIQKEEEYKAKLERLKKGLMQKLLTGEIRVNTDMEV</sequence>
<comment type="caution">
    <text evidence="5">The sequence shown here is derived from an EMBL/GenBank/DDBJ whole genome shotgun (WGS) entry which is preliminary data.</text>
</comment>
<dbReference type="GO" id="GO:0003677">
    <property type="term" value="F:DNA binding"/>
    <property type="evidence" value="ECO:0007669"/>
    <property type="project" value="UniProtKB-KW"/>
</dbReference>
<keyword evidence="3" id="KW-0238">DNA-binding</keyword>
<dbReference type="EMBL" id="SNWX01000017">
    <property type="protein sequence ID" value="TDO85422.1"/>
    <property type="molecule type" value="Genomic_DNA"/>
</dbReference>
<gene>
    <name evidence="5" type="ORF">DFR79_11710</name>
</gene>
<dbReference type="Gene3D" id="3.90.220.20">
    <property type="entry name" value="DNA methylase specificity domains"/>
    <property type="match status" value="2"/>
</dbReference>
<dbReference type="AlphaFoldDB" id="A0A4R6LKU3"/>
<evidence type="ECO:0000313" key="6">
    <source>
        <dbReference type="Proteomes" id="UP000295064"/>
    </source>
</evidence>
<dbReference type="InterPro" id="IPR000055">
    <property type="entry name" value="Restrct_endonuc_typeI_TRD"/>
</dbReference>
<feature type="domain" description="Type I restriction modification DNA specificity" evidence="4">
    <location>
        <begin position="244"/>
        <end position="401"/>
    </location>
</feature>
<evidence type="ECO:0000313" key="5">
    <source>
        <dbReference type="EMBL" id="TDO85422.1"/>
    </source>
</evidence>
<dbReference type="PANTHER" id="PTHR30408:SF12">
    <property type="entry name" value="TYPE I RESTRICTION ENZYME MJAVIII SPECIFICITY SUBUNIT"/>
    <property type="match status" value="1"/>
</dbReference>
<name>A0A4R6LKU3_9FIRM</name>
<dbReference type="CDD" id="cd17260">
    <property type="entry name" value="RMtype1_S_EcoEI-TRD1-CR1_like"/>
    <property type="match status" value="1"/>
</dbReference>
<evidence type="ECO:0000256" key="1">
    <source>
        <dbReference type="ARBA" id="ARBA00010923"/>
    </source>
</evidence>
<evidence type="ECO:0000259" key="4">
    <source>
        <dbReference type="Pfam" id="PF01420"/>
    </source>
</evidence>
<dbReference type="PANTHER" id="PTHR30408">
    <property type="entry name" value="TYPE-1 RESTRICTION ENZYME ECOKI SPECIFICITY PROTEIN"/>
    <property type="match status" value="1"/>
</dbReference>
<organism evidence="5 6">
    <name type="scientific">Halanaerobium saccharolyticum</name>
    <dbReference type="NCBI Taxonomy" id="43595"/>
    <lineage>
        <taxon>Bacteria</taxon>
        <taxon>Bacillati</taxon>
        <taxon>Bacillota</taxon>
        <taxon>Clostridia</taxon>
        <taxon>Halanaerobiales</taxon>
        <taxon>Halanaerobiaceae</taxon>
        <taxon>Halanaerobium</taxon>
    </lineage>
</organism>
<feature type="domain" description="Type I restriction modification DNA specificity" evidence="4">
    <location>
        <begin position="15"/>
        <end position="191"/>
    </location>
</feature>
<dbReference type="CDD" id="cd17273">
    <property type="entry name" value="RMtype1_S_EcoJA69PI-TRD1-CR1_like"/>
    <property type="match status" value="1"/>
</dbReference>
<accession>A0A4R6LKU3</accession>
<dbReference type="InterPro" id="IPR052021">
    <property type="entry name" value="Type-I_RS_S_subunit"/>
</dbReference>
<evidence type="ECO:0000256" key="3">
    <source>
        <dbReference type="ARBA" id="ARBA00023125"/>
    </source>
</evidence>
<dbReference type="RefSeq" id="WP_133515411.1">
    <property type="nucleotide sequence ID" value="NZ_SNWX01000017.1"/>
</dbReference>
<dbReference type="Gene3D" id="1.10.287.1120">
    <property type="entry name" value="Bipartite methylase S protein"/>
    <property type="match status" value="1"/>
</dbReference>
<proteinExistence type="inferred from homology"/>
<dbReference type="Proteomes" id="UP000295064">
    <property type="component" value="Unassembled WGS sequence"/>
</dbReference>
<dbReference type="InterPro" id="IPR044946">
    <property type="entry name" value="Restrct_endonuc_typeI_TRD_sf"/>
</dbReference>
<reference evidence="5 6" key="1">
    <citation type="submission" date="2019-03" db="EMBL/GenBank/DDBJ databases">
        <title>Subsurface microbial communities from deep shales in Ohio and West Virginia, USA.</title>
        <authorList>
            <person name="Wrighton K."/>
        </authorList>
    </citation>
    <scope>NUCLEOTIDE SEQUENCE [LARGE SCALE GENOMIC DNA]</scope>
    <source>
        <strain evidence="5 6">MA284_T2</strain>
    </source>
</reference>
<evidence type="ECO:0000256" key="2">
    <source>
        <dbReference type="ARBA" id="ARBA00022747"/>
    </source>
</evidence>
<dbReference type="GO" id="GO:0009307">
    <property type="term" value="P:DNA restriction-modification system"/>
    <property type="evidence" value="ECO:0007669"/>
    <property type="project" value="UniProtKB-KW"/>
</dbReference>
<comment type="similarity">
    <text evidence="1">Belongs to the type-I restriction system S methylase family.</text>
</comment>